<dbReference type="GO" id="GO:0007005">
    <property type="term" value="P:mitochondrion organization"/>
    <property type="evidence" value="ECO:0007669"/>
    <property type="project" value="TreeGrafter"/>
</dbReference>
<dbReference type="InterPro" id="IPR036013">
    <property type="entry name" value="Band_7/SPFH_dom_sf"/>
</dbReference>
<evidence type="ECO:0000313" key="6">
    <source>
        <dbReference type="Proteomes" id="UP001445335"/>
    </source>
</evidence>
<comment type="caution">
    <text evidence="5">The sequence shown here is derived from an EMBL/GenBank/DDBJ whole genome shotgun (WGS) entry which is preliminary data.</text>
</comment>
<gene>
    <name evidence="5" type="ORF">WJX81_007450</name>
</gene>
<dbReference type="GO" id="GO:0005739">
    <property type="term" value="C:mitochondrion"/>
    <property type="evidence" value="ECO:0007669"/>
    <property type="project" value="UniProtKB-SubCell"/>
</dbReference>
<dbReference type="PRINTS" id="PR00721">
    <property type="entry name" value="STOMATIN"/>
</dbReference>
<comment type="similarity">
    <text evidence="2">Belongs to the band 7/mec-2 family.</text>
</comment>
<dbReference type="SUPFAM" id="SSF117892">
    <property type="entry name" value="Band 7/SPFH domain"/>
    <property type="match status" value="1"/>
</dbReference>
<keyword evidence="6" id="KW-1185">Reference proteome</keyword>
<accession>A0AAW1Q9Q4</accession>
<evidence type="ECO:0000256" key="1">
    <source>
        <dbReference type="ARBA" id="ARBA00004173"/>
    </source>
</evidence>
<dbReference type="AlphaFoldDB" id="A0AAW1Q9Q4"/>
<dbReference type="PANTHER" id="PTHR43327:SF10">
    <property type="entry name" value="STOMATIN-LIKE PROTEIN 2, MITOCHONDRIAL"/>
    <property type="match status" value="1"/>
</dbReference>
<feature type="domain" description="Band 7" evidence="4">
    <location>
        <begin position="47"/>
        <end position="205"/>
    </location>
</feature>
<evidence type="ECO:0000313" key="5">
    <source>
        <dbReference type="EMBL" id="KAK9819093.1"/>
    </source>
</evidence>
<dbReference type="PANTHER" id="PTHR43327">
    <property type="entry name" value="STOMATIN-LIKE PROTEIN 2, MITOCHONDRIAL"/>
    <property type="match status" value="1"/>
</dbReference>
<dbReference type="FunFam" id="3.30.479.30:FF:000004">
    <property type="entry name" value="Putative membrane protease family, stomatin"/>
    <property type="match status" value="1"/>
</dbReference>
<dbReference type="Proteomes" id="UP001445335">
    <property type="component" value="Unassembled WGS sequence"/>
</dbReference>
<dbReference type="Pfam" id="PF01145">
    <property type="entry name" value="Band_7"/>
    <property type="match status" value="1"/>
</dbReference>
<protein>
    <recommendedName>
        <fullName evidence="4">Band 7 domain-containing protein</fullName>
    </recommendedName>
</protein>
<comment type="subcellular location">
    <subcellularLocation>
        <location evidence="1">Mitochondrion</location>
    </subcellularLocation>
</comment>
<dbReference type="InterPro" id="IPR001972">
    <property type="entry name" value="Stomatin_HflK_fam"/>
</dbReference>
<keyword evidence="3" id="KW-0496">Mitochondrion</keyword>
<dbReference type="GO" id="GO:0005886">
    <property type="term" value="C:plasma membrane"/>
    <property type="evidence" value="ECO:0007669"/>
    <property type="project" value="UniProtKB-ARBA"/>
</dbReference>
<proteinExistence type="inferred from homology"/>
<dbReference type="InterPro" id="IPR032435">
    <property type="entry name" value="STML2-like_C"/>
</dbReference>
<dbReference type="Pfam" id="PF16200">
    <property type="entry name" value="Band_7_C"/>
    <property type="match status" value="1"/>
</dbReference>
<name>A0AAW1Q9Q4_9CHLO</name>
<dbReference type="InterPro" id="IPR001107">
    <property type="entry name" value="Band_7"/>
</dbReference>
<dbReference type="Gene3D" id="3.30.479.30">
    <property type="entry name" value="Band 7 domain"/>
    <property type="match status" value="1"/>
</dbReference>
<evidence type="ECO:0000256" key="3">
    <source>
        <dbReference type="ARBA" id="ARBA00023128"/>
    </source>
</evidence>
<dbReference type="CDD" id="cd08829">
    <property type="entry name" value="SPFH_paraslipin"/>
    <property type="match status" value="1"/>
</dbReference>
<sequence>MTSIKMGRVLVANFSASPAVRAERNYSAGLPPLDPSLLRPRTPPINYGIRIVPEKTAFVVERFGRYLKTLTPGLHFLIPLIDRIAYVHTLKELAIPVANQGAITKDNVSLMIDGVLYVKVVDPKLASYGVENAMYAVVQLAQTTMRSELGKITLDKTFEERDALNHSIVKSIQEAANAWGLQCMRYEIRDITAPAGVRAAMELQAEAERRKRAQILESEGQRQSKINVAEGRKVEVVLASEGAREDAINRATGEAEAILRRADATAKGLGVVALAMADRGGADAAALRVAEQYVGAFGQVAKASTTVLLPASVGDPAAMVAQALAIYKTVGVPGRSDTPSGVGEGQPRQA</sequence>
<dbReference type="EMBL" id="JALJOU010000130">
    <property type="protein sequence ID" value="KAK9819093.1"/>
    <property type="molecule type" value="Genomic_DNA"/>
</dbReference>
<organism evidence="5 6">
    <name type="scientific">Elliptochloris bilobata</name>
    <dbReference type="NCBI Taxonomy" id="381761"/>
    <lineage>
        <taxon>Eukaryota</taxon>
        <taxon>Viridiplantae</taxon>
        <taxon>Chlorophyta</taxon>
        <taxon>core chlorophytes</taxon>
        <taxon>Trebouxiophyceae</taxon>
        <taxon>Trebouxiophyceae incertae sedis</taxon>
        <taxon>Elliptochloris clade</taxon>
        <taxon>Elliptochloris</taxon>
    </lineage>
</organism>
<evidence type="ECO:0000256" key="2">
    <source>
        <dbReference type="ARBA" id="ARBA00008164"/>
    </source>
</evidence>
<dbReference type="InterPro" id="IPR050710">
    <property type="entry name" value="Band7/mec-2_domain"/>
</dbReference>
<dbReference type="GO" id="GO:0098552">
    <property type="term" value="C:side of membrane"/>
    <property type="evidence" value="ECO:0007669"/>
    <property type="project" value="UniProtKB-ARBA"/>
</dbReference>
<dbReference type="SMART" id="SM00244">
    <property type="entry name" value="PHB"/>
    <property type="match status" value="1"/>
</dbReference>
<reference evidence="5 6" key="1">
    <citation type="journal article" date="2024" name="Nat. Commun.">
        <title>Phylogenomics reveals the evolutionary origins of lichenization in chlorophyte algae.</title>
        <authorList>
            <person name="Puginier C."/>
            <person name="Libourel C."/>
            <person name="Otte J."/>
            <person name="Skaloud P."/>
            <person name="Haon M."/>
            <person name="Grisel S."/>
            <person name="Petersen M."/>
            <person name="Berrin J.G."/>
            <person name="Delaux P.M."/>
            <person name="Dal Grande F."/>
            <person name="Keller J."/>
        </authorList>
    </citation>
    <scope>NUCLEOTIDE SEQUENCE [LARGE SCALE GENOMIC DNA]</scope>
    <source>
        <strain evidence="5 6">SAG 245.80</strain>
    </source>
</reference>
<evidence type="ECO:0000259" key="4">
    <source>
        <dbReference type="SMART" id="SM00244"/>
    </source>
</evidence>